<proteinExistence type="predicted"/>
<dbReference type="Proteomes" id="UP000521872">
    <property type="component" value="Unassembled WGS sequence"/>
</dbReference>
<dbReference type="AlphaFoldDB" id="A0A8H4R2A9"/>
<evidence type="ECO:0000313" key="1">
    <source>
        <dbReference type="EMBL" id="KAF4620931.1"/>
    </source>
</evidence>
<protein>
    <submittedName>
        <fullName evidence="1">Uncharacterized protein</fullName>
    </submittedName>
</protein>
<name>A0A8H4R2A9_9AGAR</name>
<reference evidence="1 2" key="1">
    <citation type="submission" date="2019-12" db="EMBL/GenBank/DDBJ databases">
        <authorList>
            <person name="Floudas D."/>
            <person name="Bentzer J."/>
            <person name="Ahren D."/>
            <person name="Johansson T."/>
            <person name="Persson P."/>
            <person name="Tunlid A."/>
        </authorList>
    </citation>
    <scope>NUCLEOTIDE SEQUENCE [LARGE SCALE GENOMIC DNA]</scope>
    <source>
        <strain evidence="1 2">CBS 102.39</strain>
    </source>
</reference>
<dbReference type="EMBL" id="JAACJL010000015">
    <property type="protein sequence ID" value="KAF4620931.1"/>
    <property type="molecule type" value="Genomic_DNA"/>
</dbReference>
<organism evidence="1 2">
    <name type="scientific">Agrocybe pediades</name>
    <dbReference type="NCBI Taxonomy" id="84607"/>
    <lineage>
        <taxon>Eukaryota</taxon>
        <taxon>Fungi</taxon>
        <taxon>Dikarya</taxon>
        <taxon>Basidiomycota</taxon>
        <taxon>Agaricomycotina</taxon>
        <taxon>Agaricomycetes</taxon>
        <taxon>Agaricomycetidae</taxon>
        <taxon>Agaricales</taxon>
        <taxon>Agaricineae</taxon>
        <taxon>Strophariaceae</taxon>
        <taxon>Agrocybe</taxon>
    </lineage>
</organism>
<keyword evidence="2" id="KW-1185">Reference proteome</keyword>
<gene>
    <name evidence="1" type="ORF">D9613_001248</name>
</gene>
<accession>A0A8H4R2A9</accession>
<evidence type="ECO:0000313" key="2">
    <source>
        <dbReference type="Proteomes" id="UP000521872"/>
    </source>
</evidence>
<sequence length="125" mass="14985">MLAHPDFPKTRPWTLQNLKPFDREAYIRNLQSQYPNIPHEYRLWILEWPAKMAIFGMWPGLPMVDINRPSFHVEDGINWMAYGSPLLLSFVYREELEKARRKFIPALLVWRTASTADWLLFDEEH</sequence>
<comment type="caution">
    <text evidence="1">The sequence shown here is derived from an EMBL/GenBank/DDBJ whole genome shotgun (WGS) entry which is preliminary data.</text>
</comment>